<gene>
    <name evidence="17" type="ORF">CCAM_LOCUS44598</name>
</gene>
<dbReference type="GO" id="GO:0008270">
    <property type="term" value="F:zinc ion binding"/>
    <property type="evidence" value="ECO:0007669"/>
    <property type="project" value="UniProtKB-KW"/>
</dbReference>
<evidence type="ECO:0000256" key="5">
    <source>
        <dbReference type="ARBA" id="ARBA00022771"/>
    </source>
</evidence>
<dbReference type="FunFam" id="2.60.120.650:FF:000026">
    <property type="entry name" value="Transcription factor jumonji domain-containing protein"/>
    <property type="match status" value="1"/>
</dbReference>
<evidence type="ECO:0000256" key="6">
    <source>
        <dbReference type="ARBA" id="ARBA00022833"/>
    </source>
</evidence>
<feature type="domain" description="JmjC" evidence="15">
    <location>
        <begin position="763"/>
        <end position="1001"/>
    </location>
</feature>
<comment type="caution">
    <text evidence="12">Lacks conserved residue(s) required for the propagation of feature annotation.</text>
</comment>
<dbReference type="Gene3D" id="2.60.120.650">
    <property type="entry name" value="Cupin"/>
    <property type="match status" value="1"/>
</dbReference>
<evidence type="ECO:0000256" key="12">
    <source>
        <dbReference type="PROSITE-ProRule" id="PRU01002"/>
    </source>
</evidence>
<dbReference type="PROSITE" id="PS51667">
    <property type="entry name" value="WRC"/>
    <property type="match status" value="1"/>
</dbReference>
<dbReference type="GO" id="GO:0016491">
    <property type="term" value="F:oxidoreductase activity"/>
    <property type="evidence" value="ECO:0007669"/>
    <property type="project" value="UniProtKB-KW"/>
</dbReference>
<feature type="compositionally biased region" description="Basic and acidic residues" evidence="13">
    <location>
        <begin position="147"/>
        <end position="190"/>
    </location>
</feature>
<evidence type="ECO:0000259" key="15">
    <source>
        <dbReference type="PROSITE" id="PS51184"/>
    </source>
</evidence>
<dbReference type="GO" id="GO:0006357">
    <property type="term" value="P:regulation of transcription by RNA polymerase II"/>
    <property type="evidence" value="ECO:0007669"/>
    <property type="project" value="TreeGrafter"/>
</dbReference>
<evidence type="ECO:0000256" key="8">
    <source>
        <dbReference type="ARBA" id="ARBA00023004"/>
    </source>
</evidence>
<evidence type="ECO:0000256" key="7">
    <source>
        <dbReference type="ARBA" id="ARBA00023002"/>
    </source>
</evidence>
<dbReference type="Proteomes" id="UP000595140">
    <property type="component" value="Unassembled WGS sequence"/>
</dbReference>
<dbReference type="EMBL" id="OOIL02006840">
    <property type="protein sequence ID" value="VFR02823.1"/>
    <property type="molecule type" value="Genomic_DNA"/>
</dbReference>
<dbReference type="GO" id="GO:0000785">
    <property type="term" value="C:chromatin"/>
    <property type="evidence" value="ECO:0007669"/>
    <property type="project" value="TreeGrafter"/>
</dbReference>
<dbReference type="OrthoDB" id="1667110at2759"/>
<comment type="subcellular location">
    <subcellularLocation>
        <location evidence="2">Nucleus</location>
    </subcellularLocation>
</comment>
<dbReference type="PANTHER" id="PTHR12549:SF36">
    <property type="entry name" value="LYSINE-SPECIFIC DEMETHYLASE JMJ25-LIKE"/>
    <property type="match status" value="1"/>
</dbReference>
<evidence type="ECO:0000256" key="10">
    <source>
        <dbReference type="ARBA" id="ARBA00060112"/>
    </source>
</evidence>
<reference evidence="17 18" key="1">
    <citation type="submission" date="2018-04" db="EMBL/GenBank/DDBJ databases">
        <authorList>
            <person name="Vogel A."/>
        </authorList>
    </citation>
    <scope>NUCLEOTIDE SEQUENCE [LARGE SCALE GENOMIC DNA]</scope>
</reference>
<dbReference type="GO" id="GO:0003712">
    <property type="term" value="F:transcription coregulator activity"/>
    <property type="evidence" value="ECO:0007669"/>
    <property type="project" value="TreeGrafter"/>
</dbReference>
<dbReference type="InterPro" id="IPR014977">
    <property type="entry name" value="WRC_dom"/>
</dbReference>
<dbReference type="SUPFAM" id="SSF51197">
    <property type="entry name" value="Clavaminate synthase-like"/>
    <property type="match status" value="1"/>
</dbReference>
<feature type="domain" description="WRC" evidence="16">
    <location>
        <begin position="49"/>
        <end position="96"/>
    </location>
</feature>
<evidence type="ECO:0000256" key="9">
    <source>
        <dbReference type="ARBA" id="ARBA00023242"/>
    </source>
</evidence>
<dbReference type="InterPro" id="IPR045109">
    <property type="entry name" value="LSDs-like"/>
</dbReference>
<organism evidence="17 18">
    <name type="scientific">Cuscuta campestris</name>
    <dbReference type="NCBI Taxonomy" id="132261"/>
    <lineage>
        <taxon>Eukaryota</taxon>
        <taxon>Viridiplantae</taxon>
        <taxon>Streptophyta</taxon>
        <taxon>Embryophyta</taxon>
        <taxon>Tracheophyta</taxon>
        <taxon>Spermatophyta</taxon>
        <taxon>Magnoliopsida</taxon>
        <taxon>eudicotyledons</taxon>
        <taxon>Gunneridae</taxon>
        <taxon>Pentapetalae</taxon>
        <taxon>asterids</taxon>
        <taxon>lamiids</taxon>
        <taxon>Solanales</taxon>
        <taxon>Convolvulaceae</taxon>
        <taxon>Cuscuteae</taxon>
        <taxon>Cuscuta</taxon>
        <taxon>Cuscuta subgen. Grammica</taxon>
        <taxon>Cuscuta sect. Cleistogrammica</taxon>
    </lineage>
</organism>
<keyword evidence="4" id="KW-0479">Metal-binding</keyword>
<dbReference type="Pfam" id="PF02373">
    <property type="entry name" value="JmjC"/>
    <property type="match status" value="1"/>
</dbReference>
<comment type="function">
    <text evidence="10">May function as histone H3 lysine demethylase and be involved in regulation of gene expression.</text>
</comment>
<dbReference type="SMART" id="SM00558">
    <property type="entry name" value="JmjC"/>
    <property type="match status" value="1"/>
</dbReference>
<feature type="compositionally biased region" description="Basic and acidic residues" evidence="13">
    <location>
        <begin position="129"/>
        <end position="139"/>
    </location>
</feature>
<name>A0A484NPG2_9ASTE</name>
<evidence type="ECO:0000259" key="14">
    <source>
        <dbReference type="PROSITE" id="PS50089"/>
    </source>
</evidence>
<evidence type="ECO:0008006" key="19">
    <source>
        <dbReference type="Google" id="ProtNLM"/>
    </source>
</evidence>
<dbReference type="GO" id="GO:0032454">
    <property type="term" value="F:histone H3K9 demethylase activity"/>
    <property type="evidence" value="ECO:0007669"/>
    <property type="project" value="InterPro"/>
</dbReference>
<comment type="cofactor">
    <cofactor evidence="1">
        <name>Fe(2+)</name>
        <dbReference type="ChEBI" id="CHEBI:29033"/>
    </cofactor>
</comment>
<evidence type="ECO:0000313" key="18">
    <source>
        <dbReference type="Proteomes" id="UP000595140"/>
    </source>
</evidence>
<dbReference type="InterPro" id="IPR001841">
    <property type="entry name" value="Znf_RING"/>
</dbReference>
<feature type="region of interest" description="Disordered" evidence="13">
    <location>
        <begin position="89"/>
        <end position="193"/>
    </location>
</feature>
<evidence type="ECO:0000256" key="1">
    <source>
        <dbReference type="ARBA" id="ARBA00001954"/>
    </source>
</evidence>
<keyword evidence="6" id="KW-0862">Zinc</keyword>
<evidence type="ECO:0000313" key="17">
    <source>
        <dbReference type="EMBL" id="VFR02823.1"/>
    </source>
</evidence>
<keyword evidence="8" id="KW-0408">Iron</keyword>
<dbReference type="PROSITE" id="PS51184">
    <property type="entry name" value="JMJC"/>
    <property type="match status" value="1"/>
</dbReference>
<dbReference type="AlphaFoldDB" id="A0A484NPG2"/>
<evidence type="ECO:0000256" key="2">
    <source>
        <dbReference type="ARBA" id="ARBA00004123"/>
    </source>
</evidence>
<feature type="compositionally biased region" description="Basic and acidic residues" evidence="13">
    <location>
        <begin position="249"/>
        <end position="263"/>
    </location>
</feature>
<evidence type="ECO:0000256" key="3">
    <source>
        <dbReference type="ARBA" id="ARBA00006801"/>
    </source>
</evidence>
<dbReference type="PANTHER" id="PTHR12549">
    <property type="entry name" value="JMJC DOMAIN-CONTAINING HISTONE DEMETHYLATION PROTEIN"/>
    <property type="match status" value="1"/>
</dbReference>
<keyword evidence="9" id="KW-0539">Nucleus</keyword>
<evidence type="ECO:0000256" key="4">
    <source>
        <dbReference type="ARBA" id="ARBA00022723"/>
    </source>
</evidence>
<feature type="region of interest" description="Disordered" evidence="13">
    <location>
        <begin position="233"/>
        <end position="311"/>
    </location>
</feature>
<dbReference type="GO" id="GO:0031490">
    <property type="term" value="F:chromatin DNA binding"/>
    <property type="evidence" value="ECO:0007669"/>
    <property type="project" value="TreeGrafter"/>
</dbReference>
<accession>A0A484NPG2</accession>
<sequence length="1037" mass="117177">MSRRDSGGLTVCCAAAAAAAAAAEGEETSGNVQAPWESDAMMKALKMIAPDELRCTYSDGKTGRCCGYKISMKELCQKHYLQVNKEERKTVLSPPSNFSSGSSVFVKGRRERQAEELSDDATRKKKPRVTGDVEGERAKSVRNTKKPQSDREKGKNEALKCVPKDSFSKRDGKSLEKIKLPGGEGRKDGCSEGGRLILQDGAAGKKRSLSHEVKKMGQQSENVVFPDALGKKDDVVPLKSSGKSIRAGHMSDIKDKKSEENKSIKAKKGHSGNIADYDTIENEGRQSKSSLRRNHKATAVVNDSQGKSKLKQGKIDLRRKHFANDDPSDDCQMCHQCMKSDRKVVRCRSGCRRRYCIPCISRWYPNLTEETIAEKCPFCRGNCNCKDCLRRITKDSVYVGIPQDFKEKRSHLQYLLNALYPFLKKFYLDQMTETEIEAKIQGVSLSEIKISQEICHNDERVYCDNCNTSIVDLHRTCPSCSYDLCLTCCHEIRDGCLQKGHRNVTLQSLDGGKSYLYEDVSHSLASNDSASEDQVSKMPEWNAGENGEIPCPPKERGGCGYLRLELKDFLPESWVSETMKRVESLLEINGCSNEHQIPKEQCPCFRDETANGAKNVRKAASREDSNDNCLYCPSANDVQNGDLEHFQRHWIMGEPVIVRNALGFTSGLSWEPMVMWRAFRNISIKEGASDLAVIAIDCLDWCEVQINNHTFFMGYNEGRMHTNGWPEVLKLKDWPSSTLFEERLPRHCAEFIRALPYKEYTHPYSGILNTATKLPKDALKPDLGPKTYIAYGFVEELGRGDSVTKLHCDMSDAVNVLMHTAEVRIQDSQVPKIKKLKKKHDAEDLKELFSVGRDEGAESPDLVPIDNFKSASSNNGPTNDVDATDGGAVWDIFRRQDVNKLEKYLRRHHKEFRHLRSKPVEQVFHPIHDQVFYLNTYHKRKLKEEFGVEPWMFIQKLGEAVFIPAGCPHQVRNIKSCIKVALDFVSPENVGECIRMTEEFRVLPQNHRAKEDKLEVMKTTLHAIRCALDELEKLEAK</sequence>
<evidence type="ECO:0000256" key="11">
    <source>
        <dbReference type="PROSITE-ProRule" id="PRU00175"/>
    </source>
</evidence>
<dbReference type="PROSITE" id="PS50089">
    <property type="entry name" value="ZF_RING_2"/>
    <property type="match status" value="1"/>
</dbReference>
<dbReference type="InterPro" id="IPR003347">
    <property type="entry name" value="JmjC_dom"/>
</dbReference>
<dbReference type="GO" id="GO:0000118">
    <property type="term" value="C:histone deacetylase complex"/>
    <property type="evidence" value="ECO:0007669"/>
    <property type="project" value="TreeGrafter"/>
</dbReference>
<keyword evidence="7" id="KW-0560">Oxidoreductase</keyword>
<evidence type="ECO:0000259" key="16">
    <source>
        <dbReference type="PROSITE" id="PS51667"/>
    </source>
</evidence>
<evidence type="ECO:0000256" key="13">
    <source>
        <dbReference type="SAM" id="MobiDB-lite"/>
    </source>
</evidence>
<protein>
    <recommendedName>
        <fullName evidence="19">JmjC domain-containing protein</fullName>
    </recommendedName>
</protein>
<feature type="compositionally biased region" description="Low complexity" evidence="13">
    <location>
        <begin position="93"/>
        <end position="106"/>
    </location>
</feature>
<feature type="domain" description="RING-type" evidence="14">
    <location>
        <begin position="331"/>
        <end position="380"/>
    </location>
</feature>
<keyword evidence="5 11" id="KW-0863">Zinc-finger</keyword>
<keyword evidence="18" id="KW-1185">Reference proteome</keyword>
<proteinExistence type="inferred from homology"/>
<comment type="similarity">
    <text evidence="3">Belongs to the JARID1 histone demethylase family.</text>
</comment>
<dbReference type="CDD" id="cd02208">
    <property type="entry name" value="cupin_RmlC-like"/>
    <property type="match status" value="1"/>
</dbReference>